<dbReference type="InterPro" id="IPR036291">
    <property type="entry name" value="NAD(P)-bd_dom_sf"/>
</dbReference>
<keyword evidence="10" id="KW-1185">Reference proteome</keyword>
<dbReference type="PROSITE" id="PS00059">
    <property type="entry name" value="ADH_ZINC"/>
    <property type="match status" value="1"/>
</dbReference>
<comment type="caution">
    <text evidence="9">The sequence shown here is derived from an EMBL/GenBank/DDBJ whole genome shotgun (WGS) entry which is preliminary data.</text>
</comment>
<keyword evidence="6" id="KW-0520">NAD</keyword>
<gene>
    <name evidence="9" type="ORF">A6K24_13250</name>
</gene>
<evidence type="ECO:0000259" key="8">
    <source>
        <dbReference type="SMART" id="SM00829"/>
    </source>
</evidence>
<dbReference type="Proteomes" id="UP000078534">
    <property type="component" value="Unassembled WGS sequence"/>
</dbReference>
<dbReference type="EMBL" id="LWSG01000045">
    <property type="protein sequence ID" value="OAS82601.1"/>
    <property type="molecule type" value="Genomic_DNA"/>
</dbReference>
<dbReference type="InterPro" id="IPR020843">
    <property type="entry name" value="ER"/>
</dbReference>
<dbReference type="PANTHER" id="PTHR43161">
    <property type="entry name" value="SORBITOL DEHYDROGENASE"/>
    <property type="match status" value="1"/>
</dbReference>
<comment type="cofactor">
    <cofactor evidence="1 7">
        <name>Zn(2+)</name>
        <dbReference type="ChEBI" id="CHEBI:29105"/>
    </cofactor>
</comment>
<dbReference type="AlphaFoldDB" id="A0A179SMB3"/>
<dbReference type="Gene3D" id="3.40.50.720">
    <property type="entry name" value="NAD(P)-binding Rossmann-like Domain"/>
    <property type="match status" value="1"/>
</dbReference>
<organism evidence="9 10">
    <name type="scientific">Metabacillus litoralis</name>
    <dbReference type="NCBI Taxonomy" id="152268"/>
    <lineage>
        <taxon>Bacteria</taxon>
        <taxon>Bacillati</taxon>
        <taxon>Bacillota</taxon>
        <taxon>Bacilli</taxon>
        <taxon>Bacillales</taxon>
        <taxon>Bacillaceae</taxon>
        <taxon>Metabacillus</taxon>
    </lineage>
</organism>
<dbReference type="SMART" id="SM00829">
    <property type="entry name" value="PKS_ER"/>
    <property type="match status" value="1"/>
</dbReference>
<dbReference type="Pfam" id="PF08240">
    <property type="entry name" value="ADH_N"/>
    <property type="match status" value="1"/>
</dbReference>
<protein>
    <submittedName>
        <fullName evidence="9">Alcohol dehydrogenase</fullName>
    </submittedName>
</protein>
<evidence type="ECO:0000256" key="5">
    <source>
        <dbReference type="ARBA" id="ARBA00023002"/>
    </source>
</evidence>
<dbReference type="FunFam" id="3.40.50.720:FF:000068">
    <property type="entry name" value="Sorbitol dehydrogenase"/>
    <property type="match status" value="1"/>
</dbReference>
<dbReference type="GO" id="GO:0008270">
    <property type="term" value="F:zinc ion binding"/>
    <property type="evidence" value="ECO:0007669"/>
    <property type="project" value="InterPro"/>
</dbReference>
<evidence type="ECO:0000313" key="10">
    <source>
        <dbReference type="Proteomes" id="UP000078534"/>
    </source>
</evidence>
<evidence type="ECO:0000256" key="6">
    <source>
        <dbReference type="ARBA" id="ARBA00023027"/>
    </source>
</evidence>
<dbReference type="CDD" id="cd05285">
    <property type="entry name" value="sorbitol_DH"/>
    <property type="match status" value="1"/>
</dbReference>
<dbReference type="GO" id="GO:0016616">
    <property type="term" value="F:oxidoreductase activity, acting on the CH-OH group of donors, NAD or NADP as acceptor"/>
    <property type="evidence" value="ECO:0007669"/>
    <property type="project" value="InterPro"/>
</dbReference>
<comment type="similarity">
    <text evidence="2 7">Belongs to the zinc-containing alcohol dehydrogenase family.</text>
</comment>
<evidence type="ECO:0000256" key="4">
    <source>
        <dbReference type="ARBA" id="ARBA00022833"/>
    </source>
</evidence>
<keyword evidence="4 7" id="KW-0862">Zinc</keyword>
<dbReference type="Pfam" id="PF00107">
    <property type="entry name" value="ADH_zinc_N"/>
    <property type="match status" value="1"/>
</dbReference>
<sequence>MDMSIQNKERPIEKIEVPNVMKAAVMNKPFDIELQEVAVPKVLGEEVLVKVMAVGVCGSDIHYYEHGKIGRYVVEKPIILGHECAGIVAEVGENVTKVKVGDRVAIEPGITCGRCDYCKEGRYNLCPDVQFLATPPVDGAFVQYIKHREDFLFPIPDDLSFEEASLVEPFSVGIHAAKRSKLQPGSTVAIMGMGPVGLTAIAAVKAFGAAKIIVTDLEANRLEAAKKLGATHVINVLENDPNEEIFNITNGKGVDVAFETAGNPKALKSALQAVKRGGKMAIIGLPPQDEIGLNVPLIADNELDIFGVFRYSNTYPQGIEFLQSKSTDLKSLITDRYSLEETKAAMERARLNKKASLKVIVYPNGIIEE</sequence>
<dbReference type="InterPro" id="IPR045306">
    <property type="entry name" value="SDH-like"/>
</dbReference>
<dbReference type="SUPFAM" id="SSF50129">
    <property type="entry name" value="GroES-like"/>
    <property type="match status" value="1"/>
</dbReference>
<feature type="domain" description="Enoyl reductase (ER)" evidence="8">
    <location>
        <begin position="31"/>
        <end position="361"/>
    </location>
</feature>
<dbReference type="InterPro" id="IPR002328">
    <property type="entry name" value="ADH_Zn_CS"/>
</dbReference>
<dbReference type="Gene3D" id="3.90.180.10">
    <property type="entry name" value="Medium-chain alcohol dehydrogenases, catalytic domain"/>
    <property type="match status" value="1"/>
</dbReference>
<dbReference type="STRING" id="152268.A6K24_13250"/>
<dbReference type="PANTHER" id="PTHR43161:SF9">
    <property type="entry name" value="SORBITOL DEHYDROGENASE"/>
    <property type="match status" value="1"/>
</dbReference>
<reference evidence="10" key="1">
    <citation type="submission" date="2016-04" db="EMBL/GenBank/DDBJ databases">
        <authorList>
            <person name="Lyu Z."/>
            <person name="Lyu W."/>
        </authorList>
    </citation>
    <scope>NUCLEOTIDE SEQUENCE [LARGE SCALE GENOMIC DNA]</scope>
    <source>
        <strain evidence="10">C44</strain>
    </source>
</reference>
<evidence type="ECO:0000256" key="7">
    <source>
        <dbReference type="RuleBase" id="RU361277"/>
    </source>
</evidence>
<evidence type="ECO:0000256" key="1">
    <source>
        <dbReference type="ARBA" id="ARBA00001947"/>
    </source>
</evidence>
<accession>A0A179SMB3</accession>
<dbReference type="InterPro" id="IPR013154">
    <property type="entry name" value="ADH-like_N"/>
</dbReference>
<evidence type="ECO:0000256" key="3">
    <source>
        <dbReference type="ARBA" id="ARBA00022723"/>
    </source>
</evidence>
<dbReference type="InterPro" id="IPR013149">
    <property type="entry name" value="ADH-like_C"/>
</dbReference>
<dbReference type="SUPFAM" id="SSF51735">
    <property type="entry name" value="NAD(P)-binding Rossmann-fold domains"/>
    <property type="match status" value="1"/>
</dbReference>
<keyword evidence="3 7" id="KW-0479">Metal-binding</keyword>
<evidence type="ECO:0000313" key="9">
    <source>
        <dbReference type="EMBL" id="OAS82601.1"/>
    </source>
</evidence>
<name>A0A179SMB3_9BACI</name>
<proteinExistence type="inferred from homology"/>
<keyword evidence="5" id="KW-0560">Oxidoreductase</keyword>
<evidence type="ECO:0000256" key="2">
    <source>
        <dbReference type="ARBA" id="ARBA00008072"/>
    </source>
</evidence>
<dbReference type="InterPro" id="IPR011032">
    <property type="entry name" value="GroES-like_sf"/>
</dbReference>